<protein>
    <recommendedName>
        <fullName evidence="8">Wax synthase domain-containing protein</fullName>
    </recommendedName>
</protein>
<evidence type="ECO:0000256" key="4">
    <source>
        <dbReference type="ARBA" id="ARBA00022692"/>
    </source>
</evidence>
<dbReference type="Pfam" id="PF13813">
    <property type="entry name" value="MBOAT_2"/>
    <property type="match status" value="1"/>
</dbReference>
<sequence>MKLVQSGLELFVISLTYYYRKFWHQYLRQPFTSISNFAVRDVFRLPRSSILERYTNIFFVFLISGILHVIVDILQGLPAHRSGAMPFFLSFVLGIMLEDGAQAIWWHLFTSGDRKTPRKSSTREAVVPPLWQRILGLCWVWAWLAVTSTWYFTPMIQLTTKDSVMIPFSFAERMGLPVISSALLASGAVLAFAFEIEI</sequence>
<feature type="transmembrane region" description="Helical" evidence="7">
    <location>
        <begin position="87"/>
        <end position="109"/>
    </location>
</feature>
<dbReference type="Proteomes" id="UP001141434">
    <property type="component" value="Unassembled WGS sequence"/>
</dbReference>
<evidence type="ECO:0000259" key="8">
    <source>
        <dbReference type="Pfam" id="PF13813"/>
    </source>
</evidence>
<evidence type="ECO:0000313" key="9">
    <source>
        <dbReference type="EMBL" id="KAJ5114907.1"/>
    </source>
</evidence>
<dbReference type="AlphaFoldDB" id="A0A9W9GB75"/>
<keyword evidence="3" id="KW-0808">Transferase</keyword>
<feature type="domain" description="Wax synthase" evidence="8">
    <location>
        <begin position="14"/>
        <end position="89"/>
    </location>
</feature>
<organism evidence="9 10">
    <name type="scientific">Penicillium alfredii</name>
    <dbReference type="NCBI Taxonomy" id="1506179"/>
    <lineage>
        <taxon>Eukaryota</taxon>
        <taxon>Fungi</taxon>
        <taxon>Dikarya</taxon>
        <taxon>Ascomycota</taxon>
        <taxon>Pezizomycotina</taxon>
        <taxon>Eurotiomycetes</taxon>
        <taxon>Eurotiomycetidae</taxon>
        <taxon>Eurotiales</taxon>
        <taxon>Aspergillaceae</taxon>
        <taxon>Penicillium</taxon>
    </lineage>
</organism>
<dbReference type="GO" id="GO:0008374">
    <property type="term" value="F:O-acyltransferase activity"/>
    <property type="evidence" value="ECO:0007669"/>
    <property type="project" value="InterPro"/>
</dbReference>
<feature type="transmembrane region" description="Helical" evidence="7">
    <location>
        <begin position="54"/>
        <end position="75"/>
    </location>
</feature>
<dbReference type="RefSeq" id="XP_056516100.1">
    <property type="nucleotide sequence ID" value="XM_056651250.1"/>
</dbReference>
<dbReference type="GeneID" id="81390418"/>
<dbReference type="PANTHER" id="PTHR31595">
    <property type="entry name" value="LONG-CHAIN-ALCOHOL O-FATTY-ACYLTRANSFERASE 3-RELATED"/>
    <property type="match status" value="1"/>
</dbReference>
<name>A0A9W9GB75_9EURO</name>
<proteinExistence type="inferred from homology"/>
<evidence type="ECO:0000256" key="6">
    <source>
        <dbReference type="ARBA" id="ARBA00023136"/>
    </source>
</evidence>
<comment type="caution">
    <text evidence="9">The sequence shown here is derived from an EMBL/GenBank/DDBJ whole genome shotgun (WGS) entry which is preliminary data.</text>
</comment>
<keyword evidence="5 7" id="KW-1133">Transmembrane helix</keyword>
<dbReference type="InterPro" id="IPR044851">
    <property type="entry name" value="Wax_synthase"/>
</dbReference>
<dbReference type="PANTHER" id="PTHR31595:SF27">
    <property type="entry name" value="WAX SYNTHASE DOMAIN-CONTAINING PROTEIN-RELATED"/>
    <property type="match status" value="1"/>
</dbReference>
<feature type="transmembrane region" description="Helical" evidence="7">
    <location>
        <begin position="130"/>
        <end position="153"/>
    </location>
</feature>
<comment type="similarity">
    <text evidence="2">Belongs to the wax synthase family.</text>
</comment>
<dbReference type="GO" id="GO:0016020">
    <property type="term" value="C:membrane"/>
    <property type="evidence" value="ECO:0007669"/>
    <property type="project" value="UniProtKB-SubCell"/>
</dbReference>
<evidence type="ECO:0000256" key="2">
    <source>
        <dbReference type="ARBA" id="ARBA00007282"/>
    </source>
</evidence>
<evidence type="ECO:0000256" key="7">
    <source>
        <dbReference type="SAM" id="Phobius"/>
    </source>
</evidence>
<dbReference type="EMBL" id="JAPMSZ010000001">
    <property type="protein sequence ID" value="KAJ5114907.1"/>
    <property type="molecule type" value="Genomic_DNA"/>
</dbReference>
<evidence type="ECO:0000256" key="3">
    <source>
        <dbReference type="ARBA" id="ARBA00022679"/>
    </source>
</evidence>
<reference evidence="9" key="2">
    <citation type="journal article" date="2023" name="IMA Fungus">
        <title>Comparative genomic study of the Penicillium genus elucidates a diverse pangenome and 15 lateral gene transfer events.</title>
        <authorList>
            <person name="Petersen C."/>
            <person name="Sorensen T."/>
            <person name="Nielsen M.R."/>
            <person name="Sondergaard T.E."/>
            <person name="Sorensen J.L."/>
            <person name="Fitzpatrick D.A."/>
            <person name="Frisvad J.C."/>
            <person name="Nielsen K.L."/>
        </authorList>
    </citation>
    <scope>NUCLEOTIDE SEQUENCE</scope>
    <source>
        <strain evidence="9">IBT 34128</strain>
    </source>
</reference>
<keyword evidence="6 7" id="KW-0472">Membrane</keyword>
<dbReference type="InterPro" id="IPR032805">
    <property type="entry name" value="Wax_synthase_dom"/>
</dbReference>
<evidence type="ECO:0000256" key="5">
    <source>
        <dbReference type="ARBA" id="ARBA00022989"/>
    </source>
</evidence>
<dbReference type="GO" id="GO:0006629">
    <property type="term" value="P:lipid metabolic process"/>
    <property type="evidence" value="ECO:0007669"/>
    <property type="project" value="InterPro"/>
</dbReference>
<comment type="subcellular location">
    <subcellularLocation>
        <location evidence="1">Membrane</location>
        <topology evidence="1">Multi-pass membrane protein</topology>
    </subcellularLocation>
</comment>
<feature type="transmembrane region" description="Helical" evidence="7">
    <location>
        <begin position="173"/>
        <end position="194"/>
    </location>
</feature>
<keyword evidence="4 7" id="KW-0812">Transmembrane</keyword>
<keyword evidence="10" id="KW-1185">Reference proteome</keyword>
<evidence type="ECO:0000256" key="1">
    <source>
        <dbReference type="ARBA" id="ARBA00004141"/>
    </source>
</evidence>
<gene>
    <name evidence="9" type="ORF">NUU61_000666</name>
</gene>
<reference evidence="9" key="1">
    <citation type="submission" date="2022-11" db="EMBL/GenBank/DDBJ databases">
        <authorList>
            <person name="Petersen C."/>
        </authorList>
    </citation>
    <scope>NUCLEOTIDE SEQUENCE</scope>
    <source>
        <strain evidence="9">IBT 34128</strain>
    </source>
</reference>
<accession>A0A9W9GB75</accession>
<evidence type="ECO:0000313" key="10">
    <source>
        <dbReference type="Proteomes" id="UP001141434"/>
    </source>
</evidence>
<dbReference type="OrthoDB" id="1077582at2759"/>